<organism evidence="1 2">
    <name type="scientific">Ganoderma sinense ZZ0214-1</name>
    <dbReference type="NCBI Taxonomy" id="1077348"/>
    <lineage>
        <taxon>Eukaryota</taxon>
        <taxon>Fungi</taxon>
        <taxon>Dikarya</taxon>
        <taxon>Basidiomycota</taxon>
        <taxon>Agaricomycotina</taxon>
        <taxon>Agaricomycetes</taxon>
        <taxon>Polyporales</taxon>
        <taxon>Polyporaceae</taxon>
        <taxon>Ganoderma</taxon>
    </lineage>
</organism>
<name>A0A2G8RUZ6_9APHY</name>
<sequence>MAHTRATIYNAPEAITTIKGRSVFLSGSILTGDNDWRKKIIHRLEHLSITFFNPVRVDWDDTWKNSKSDSRFCAQVKWELDAQERADVVAVYLDARSPSPISLLELGLALSRGAESKKVVVYCQDGFEGKGNVEIVCERHDTLLVTTFEEFVEGVTRLSICT</sequence>
<dbReference type="Proteomes" id="UP000230002">
    <property type="component" value="Unassembled WGS sequence"/>
</dbReference>
<dbReference type="Gene3D" id="3.40.50.450">
    <property type="match status" value="1"/>
</dbReference>
<evidence type="ECO:0000313" key="2">
    <source>
        <dbReference type="Proteomes" id="UP000230002"/>
    </source>
</evidence>
<protein>
    <recommendedName>
        <fullName evidence="3">Nucleoside 2-deoxyribosyltransferase</fullName>
    </recommendedName>
</protein>
<comment type="caution">
    <text evidence="1">The sequence shown here is derived from an EMBL/GenBank/DDBJ whole genome shotgun (WGS) entry which is preliminary data.</text>
</comment>
<evidence type="ECO:0008006" key="3">
    <source>
        <dbReference type="Google" id="ProtNLM"/>
    </source>
</evidence>
<reference evidence="1 2" key="1">
    <citation type="journal article" date="2015" name="Sci. Rep.">
        <title>Chromosome-level genome map provides insights into diverse defense mechanisms in the medicinal fungus Ganoderma sinense.</title>
        <authorList>
            <person name="Zhu Y."/>
            <person name="Xu J."/>
            <person name="Sun C."/>
            <person name="Zhou S."/>
            <person name="Xu H."/>
            <person name="Nelson D.R."/>
            <person name="Qian J."/>
            <person name="Song J."/>
            <person name="Luo H."/>
            <person name="Xiang L."/>
            <person name="Li Y."/>
            <person name="Xu Z."/>
            <person name="Ji A."/>
            <person name="Wang L."/>
            <person name="Lu S."/>
            <person name="Hayward A."/>
            <person name="Sun W."/>
            <person name="Li X."/>
            <person name="Schwartz D.C."/>
            <person name="Wang Y."/>
            <person name="Chen S."/>
        </authorList>
    </citation>
    <scope>NUCLEOTIDE SEQUENCE [LARGE SCALE GENOMIC DNA]</scope>
    <source>
        <strain evidence="1 2">ZZ0214-1</strain>
    </source>
</reference>
<dbReference type="AlphaFoldDB" id="A0A2G8RUZ6"/>
<dbReference type="InterPro" id="IPR039470">
    <property type="entry name" value="Nuc_deoxyri_tr2"/>
</dbReference>
<proteinExistence type="predicted"/>
<keyword evidence="2" id="KW-1185">Reference proteome</keyword>
<dbReference type="EMBL" id="AYKW01000056">
    <property type="protein sequence ID" value="PIL25158.1"/>
    <property type="molecule type" value="Genomic_DNA"/>
</dbReference>
<evidence type="ECO:0000313" key="1">
    <source>
        <dbReference type="EMBL" id="PIL25158.1"/>
    </source>
</evidence>
<gene>
    <name evidence="1" type="ORF">GSI_13047</name>
</gene>
<dbReference type="OrthoDB" id="2893324at2759"/>
<dbReference type="Pfam" id="PF15891">
    <property type="entry name" value="Nuc_deoxyri_tr2"/>
    <property type="match status" value="1"/>
</dbReference>
<accession>A0A2G8RUZ6</accession>